<dbReference type="Proteomes" id="UP000648984">
    <property type="component" value="Unassembled WGS sequence"/>
</dbReference>
<reference evidence="1 2" key="1">
    <citation type="submission" date="2019-12" db="EMBL/GenBank/DDBJ databases">
        <title>Comparative genomics gives insights into the taxonomy of the Azoarcus-Aromatoleum group and reveals separate origins of nif in the plant-associated Azoarcus and non-plant-associated Aromatoleum sub-groups.</title>
        <authorList>
            <person name="Lafos M."/>
            <person name="Maluk M."/>
            <person name="Batista M."/>
            <person name="Junghare M."/>
            <person name="Carmona M."/>
            <person name="Faoro H."/>
            <person name="Cruz L.M."/>
            <person name="Battistoni F."/>
            <person name="De Souza E."/>
            <person name="Pedrosa F."/>
            <person name="Chen W.-M."/>
            <person name="Poole P.S."/>
            <person name="Dixon R.A."/>
            <person name="James E.K."/>
        </authorList>
    </citation>
    <scope>NUCLEOTIDE SEQUENCE [LARGE SCALE GENOMIC DNA]</scope>
    <source>
        <strain evidence="1 2">22Lin</strain>
    </source>
</reference>
<dbReference type="EMBL" id="WTVQ01000004">
    <property type="protein sequence ID" value="NMG73785.1"/>
    <property type="molecule type" value="Genomic_DNA"/>
</dbReference>
<sequence>MFVAAEEGIAIAHAFAFRNMQAAVLTSEHAFGFCERARAPAAAGL</sequence>
<comment type="caution">
    <text evidence="1">The sequence shown here is derived from an EMBL/GenBank/DDBJ whole genome shotgun (WGS) entry which is preliminary data.</text>
</comment>
<organism evidence="1 2">
    <name type="scientific">Aromatoleum diolicum</name>
    <dbReference type="NCBI Taxonomy" id="75796"/>
    <lineage>
        <taxon>Bacteria</taxon>
        <taxon>Pseudomonadati</taxon>
        <taxon>Pseudomonadota</taxon>
        <taxon>Betaproteobacteria</taxon>
        <taxon>Rhodocyclales</taxon>
        <taxon>Rhodocyclaceae</taxon>
        <taxon>Aromatoleum</taxon>
    </lineage>
</organism>
<name>A0ABX1Q6U3_9RHOO</name>
<keyword evidence="2" id="KW-1185">Reference proteome</keyword>
<proteinExistence type="predicted"/>
<evidence type="ECO:0000313" key="1">
    <source>
        <dbReference type="EMBL" id="NMG73785.1"/>
    </source>
</evidence>
<evidence type="ECO:0000313" key="2">
    <source>
        <dbReference type="Proteomes" id="UP000648984"/>
    </source>
</evidence>
<protein>
    <submittedName>
        <fullName evidence="1">Uncharacterized protein</fullName>
    </submittedName>
</protein>
<accession>A0ABX1Q6U3</accession>
<gene>
    <name evidence="1" type="ORF">GPA25_03330</name>
</gene>